<dbReference type="Gene3D" id="2.40.370.10">
    <property type="entry name" value="AttH-like domain"/>
    <property type="match status" value="1"/>
</dbReference>
<dbReference type="STRING" id="34061.B0189_10585"/>
<dbReference type="InterPro" id="IPR056402">
    <property type="entry name" value="DA_N"/>
</dbReference>
<accession>A0A1N7EYG3</accession>
<evidence type="ECO:0000313" key="3">
    <source>
        <dbReference type="Proteomes" id="UP000187495"/>
    </source>
</evidence>
<dbReference type="InterPro" id="IPR023374">
    <property type="entry name" value="AttH-like_dom_sf"/>
</dbReference>
<evidence type="ECO:0000313" key="2">
    <source>
        <dbReference type="EMBL" id="SIR93138.1"/>
    </source>
</evidence>
<name>A0A1N7EYG3_9GAMM</name>
<sequence length="410" mass="46612">MVIIANQAYFDGVFYPDNWLKFSHLVLQDGVFFSYLPYGETKMSQPITNSPLMYLADRSEDYQRLGIDPMVVQPFEDGMRIEGASEGTWEWWYFDAHLNNGAKMVVVFYTKPNTMPHLPLSPFIRISLELPDGRSLQKSQMFPAEVFSSSTECCDVKIANNHFYGDLNSYTIQASIDDVAVEVQLQGQIRPWRPKSGHMYYGQKGNEKLFAWLPSVPQGAVLATIRVGDETFRATGTGYHDHNWGNAPMASLIHHWYWGRAQVGDFTVIASNITAAQQFEYIPQTVFLLAKNGEILADDERCVKFSIEQIQVDETTRKPVADLVKYETINGNNRYVVTFERTKTILASRFIDQAPPDQRAKLEMSGEDGAYLRFTGLVTVEHFVNEGRVACEQGEALWELMYFGHAIFPA</sequence>
<proteinExistence type="predicted"/>
<keyword evidence="3" id="KW-1185">Reference proteome</keyword>
<evidence type="ECO:0000259" key="1">
    <source>
        <dbReference type="Pfam" id="PF24137"/>
    </source>
</evidence>
<feature type="domain" description="Diels-Alderase N-terminal" evidence="1">
    <location>
        <begin position="82"/>
        <end position="244"/>
    </location>
</feature>
<reference evidence="3" key="1">
    <citation type="submission" date="2017-01" db="EMBL/GenBank/DDBJ databases">
        <authorList>
            <person name="Varghese N."/>
            <person name="Submissions S."/>
        </authorList>
    </citation>
    <scope>NUCLEOTIDE SEQUENCE [LARGE SCALE GENOMIC DNA]</scope>
    <source>
        <strain evidence="3">DSM 21768</strain>
    </source>
</reference>
<protein>
    <submittedName>
        <fullName evidence="2">Hydroxyneurosporene synthase (CrtC)</fullName>
    </submittedName>
</protein>
<dbReference type="Proteomes" id="UP000187495">
    <property type="component" value="Unassembled WGS sequence"/>
</dbReference>
<gene>
    <name evidence="2" type="ORF">SAMN02745664_10863</name>
</gene>
<dbReference type="EMBL" id="FTNU01000008">
    <property type="protein sequence ID" value="SIR93138.1"/>
    <property type="molecule type" value="Genomic_DNA"/>
</dbReference>
<dbReference type="AlphaFoldDB" id="A0A1N7EYG3"/>
<dbReference type="CDD" id="cd22187">
    <property type="entry name" value="asqI-like"/>
    <property type="match status" value="1"/>
</dbReference>
<dbReference type="Pfam" id="PF24137">
    <property type="entry name" value="DA_N"/>
    <property type="match status" value="1"/>
</dbReference>
<organism evidence="2 3">
    <name type="scientific">Moraxella cuniculi DSM 21768</name>
    <dbReference type="NCBI Taxonomy" id="1122245"/>
    <lineage>
        <taxon>Bacteria</taxon>
        <taxon>Pseudomonadati</taxon>
        <taxon>Pseudomonadota</taxon>
        <taxon>Gammaproteobacteria</taxon>
        <taxon>Moraxellales</taxon>
        <taxon>Moraxellaceae</taxon>
        <taxon>Moraxella</taxon>
    </lineage>
</organism>
<dbReference type="SUPFAM" id="SSF159245">
    <property type="entry name" value="AttH-like"/>
    <property type="match status" value="1"/>
</dbReference>